<reference evidence="1 2" key="1">
    <citation type="journal article" date="2021" name="Commun. Biol.">
        <title>Genomic insights into the host specific adaptation of the Pneumocystis genus.</title>
        <authorList>
            <person name="Cisse O.H."/>
            <person name="Ma L."/>
            <person name="Dekker J.P."/>
            <person name="Khil P.P."/>
            <person name="Youn J.-H."/>
            <person name="Brenchley J.M."/>
            <person name="Blair R."/>
            <person name="Pahar B."/>
            <person name="Chabe M."/>
            <person name="Van Rompay K.K.A."/>
            <person name="Keesler R."/>
            <person name="Sukura A."/>
            <person name="Hirsch V."/>
            <person name="Kutty G."/>
            <person name="Liu Y."/>
            <person name="Peng L."/>
            <person name="Chen J."/>
            <person name="Song J."/>
            <person name="Weissenbacher-Lang C."/>
            <person name="Xu J."/>
            <person name="Upham N.S."/>
            <person name="Stajich J.E."/>
            <person name="Cuomo C.A."/>
            <person name="Cushion M.T."/>
            <person name="Kovacs J.A."/>
        </authorList>
    </citation>
    <scope>NUCLEOTIDE SEQUENCE [LARGE SCALE GENOMIC DNA]</scope>
    <source>
        <strain evidence="1 2">RABM</strain>
    </source>
</reference>
<evidence type="ECO:0000313" key="2">
    <source>
        <dbReference type="Proteomes" id="UP000768646"/>
    </source>
</evidence>
<dbReference type="Proteomes" id="UP000768646">
    <property type="component" value="Unassembled WGS sequence"/>
</dbReference>
<gene>
    <name evidence="1" type="ORF">PORY_002249</name>
</gene>
<keyword evidence="2" id="KW-1185">Reference proteome</keyword>
<proteinExistence type="predicted"/>
<evidence type="ECO:0000313" key="1">
    <source>
        <dbReference type="EMBL" id="KAG4304274.1"/>
    </source>
</evidence>
<sequence length="150" mass="17364">MEQKEIDLSSLSIQQLDEIRRQIELELNHLTNSFSKLKQAQFKFEECKNAIFSLSNREDENREMLVPLTSSLYVSGILVSKPDKVIVDIGTGYYVEKTTEAAIKFYEERIKYLSTNLKDLEGYLNKKSSNLKVITEVIQEKIRNSQMSTC</sequence>
<protein>
    <submittedName>
        <fullName evidence="1">Uncharacterized protein</fullName>
    </submittedName>
</protein>
<comment type="caution">
    <text evidence="1">The sequence shown here is derived from an EMBL/GenBank/DDBJ whole genome shotgun (WGS) entry which is preliminary data.</text>
</comment>
<organism evidence="1 2">
    <name type="scientific">Pneumocystis oryctolagi</name>
    <dbReference type="NCBI Taxonomy" id="42067"/>
    <lineage>
        <taxon>Eukaryota</taxon>
        <taxon>Fungi</taxon>
        <taxon>Dikarya</taxon>
        <taxon>Ascomycota</taxon>
        <taxon>Taphrinomycotina</taxon>
        <taxon>Pneumocystomycetes</taxon>
        <taxon>Pneumocystaceae</taxon>
        <taxon>Pneumocystis</taxon>
    </lineage>
</organism>
<dbReference type="EMBL" id="JABTEG010000009">
    <property type="protein sequence ID" value="KAG4304274.1"/>
    <property type="molecule type" value="Genomic_DNA"/>
</dbReference>
<accession>A0ACB7CBS1</accession>
<name>A0ACB7CBS1_9ASCO</name>